<evidence type="ECO:0000256" key="7">
    <source>
        <dbReference type="ARBA" id="ARBA00022695"/>
    </source>
</evidence>
<comment type="function">
    <text evidence="1">Catalyzes the phosphorylation of riboflavin to FMN followed by the adenylation of FMN to FAD.</text>
</comment>
<dbReference type="InterPro" id="IPR014729">
    <property type="entry name" value="Rossmann-like_a/b/a_fold"/>
</dbReference>
<keyword evidence="18" id="KW-1185">Reference proteome</keyword>
<dbReference type="Proteomes" id="UP001163821">
    <property type="component" value="Unassembled WGS sequence"/>
</dbReference>
<evidence type="ECO:0000256" key="4">
    <source>
        <dbReference type="ARBA" id="ARBA00022630"/>
    </source>
</evidence>
<dbReference type="NCBIfam" id="NF004160">
    <property type="entry name" value="PRK05627.1-3"/>
    <property type="match status" value="1"/>
</dbReference>
<dbReference type="EC" id="2.7.1.26" evidence="15"/>
<dbReference type="GO" id="GO:0005524">
    <property type="term" value="F:ATP binding"/>
    <property type="evidence" value="ECO:0007669"/>
    <property type="project" value="UniProtKB-UniRule"/>
</dbReference>
<keyword evidence="6 15" id="KW-0808">Transferase</keyword>
<keyword evidence="8 15" id="KW-0547">Nucleotide-binding</keyword>
<dbReference type="RefSeq" id="WP_282591179.1">
    <property type="nucleotide sequence ID" value="NZ_JAPAAF010000007.1"/>
</dbReference>
<comment type="pathway">
    <text evidence="2 15">Cofactor biosynthesis; FAD biosynthesis; FAD from FMN: step 1/1.</text>
</comment>
<dbReference type="GO" id="GO:0009398">
    <property type="term" value="P:FMN biosynthetic process"/>
    <property type="evidence" value="ECO:0007669"/>
    <property type="project" value="UniProtKB-UniRule"/>
</dbReference>
<dbReference type="NCBIfam" id="TIGR00083">
    <property type="entry name" value="ribF"/>
    <property type="match status" value="1"/>
</dbReference>
<protein>
    <recommendedName>
        <fullName evidence="15">Riboflavin biosynthesis protein</fullName>
    </recommendedName>
    <domain>
        <recommendedName>
            <fullName evidence="15">Riboflavin kinase</fullName>
            <ecNumber evidence="15">2.7.1.26</ecNumber>
        </recommendedName>
        <alternativeName>
            <fullName evidence="15">Flavokinase</fullName>
        </alternativeName>
    </domain>
    <domain>
        <recommendedName>
            <fullName evidence="15">FMN adenylyltransferase</fullName>
            <ecNumber evidence="15">2.7.7.2</ecNumber>
        </recommendedName>
        <alternativeName>
            <fullName evidence="15">FAD pyrophosphorylase</fullName>
        </alternativeName>
        <alternativeName>
            <fullName evidence="15">FAD synthase</fullName>
        </alternativeName>
    </domain>
</protein>
<keyword evidence="11 15" id="KW-0067">ATP-binding</keyword>
<evidence type="ECO:0000256" key="14">
    <source>
        <dbReference type="ARBA" id="ARBA00049494"/>
    </source>
</evidence>
<comment type="catalytic activity">
    <reaction evidence="13 15">
        <text>riboflavin + ATP = FMN + ADP + H(+)</text>
        <dbReference type="Rhea" id="RHEA:14357"/>
        <dbReference type="ChEBI" id="CHEBI:15378"/>
        <dbReference type="ChEBI" id="CHEBI:30616"/>
        <dbReference type="ChEBI" id="CHEBI:57986"/>
        <dbReference type="ChEBI" id="CHEBI:58210"/>
        <dbReference type="ChEBI" id="CHEBI:456216"/>
        <dbReference type="EC" id="2.7.1.26"/>
    </reaction>
</comment>
<dbReference type="InterPro" id="IPR023468">
    <property type="entry name" value="Riboflavin_kinase"/>
</dbReference>
<evidence type="ECO:0000313" key="18">
    <source>
        <dbReference type="Proteomes" id="UP001163821"/>
    </source>
</evidence>
<dbReference type="CDD" id="cd02064">
    <property type="entry name" value="FAD_synthetase_N"/>
    <property type="match status" value="1"/>
</dbReference>
<organism evidence="17 18">
    <name type="scientific">Gaoshiqia sediminis</name>
    <dbReference type="NCBI Taxonomy" id="2986998"/>
    <lineage>
        <taxon>Bacteria</taxon>
        <taxon>Pseudomonadati</taxon>
        <taxon>Bacteroidota</taxon>
        <taxon>Bacteroidia</taxon>
        <taxon>Marinilabiliales</taxon>
        <taxon>Prolixibacteraceae</taxon>
        <taxon>Gaoshiqia</taxon>
    </lineage>
</organism>
<dbReference type="InterPro" id="IPR015865">
    <property type="entry name" value="Riboflavin_kinase_bac/euk"/>
</dbReference>
<dbReference type="GO" id="GO:0003919">
    <property type="term" value="F:FMN adenylyltransferase activity"/>
    <property type="evidence" value="ECO:0007669"/>
    <property type="project" value="UniProtKB-UniRule"/>
</dbReference>
<dbReference type="GO" id="GO:0006747">
    <property type="term" value="P:FAD biosynthetic process"/>
    <property type="evidence" value="ECO:0007669"/>
    <property type="project" value="UniProtKB-UniRule"/>
</dbReference>
<evidence type="ECO:0000256" key="6">
    <source>
        <dbReference type="ARBA" id="ARBA00022679"/>
    </source>
</evidence>
<dbReference type="GO" id="GO:0008531">
    <property type="term" value="F:riboflavin kinase activity"/>
    <property type="evidence" value="ECO:0007669"/>
    <property type="project" value="UniProtKB-UniRule"/>
</dbReference>
<sequence length="311" mass="36161">MKVYHDLQDFQVKTPVLTIGSFDGVHRGHVKIIDRLKEIAQQNQGESVIFTFYPHPRLVLFPKEHNLRLLTTLQEKIRLFERAGIEHLIVYPFSKAFSELSYTEFVRQILVEKLNIKSLVVGYDHKFGKNREGGYEMLQELSEIYNFNLEKLDVLLMDDINISSTKIRYALEQGDVLRANKFLGHPFTLHGTVVEGQKLGRKIQFPTANIEASDPNKIIPGYGVYAVFVHLHNQKFMGMLNIGTRPTVNKNADHRSIEVHILQYDGNLYGHEIELEFIRKVREEQKFSSIDELKMQLELDKTNVMRLLEHE</sequence>
<dbReference type="Pfam" id="PF01687">
    <property type="entry name" value="Flavokinase"/>
    <property type="match status" value="1"/>
</dbReference>
<reference evidence="17" key="1">
    <citation type="submission" date="2022-10" db="EMBL/GenBank/DDBJ databases">
        <title>Gaoshiqiia sediminis gen. nov., sp. nov., isolated from coastal sediment.</title>
        <authorList>
            <person name="Yu W.X."/>
            <person name="Mu D.S."/>
            <person name="Du J.Z."/>
            <person name="Liang Y.Q."/>
        </authorList>
    </citation>
    <scope>NUCLEOTIDE SEQUENCE</scope>
    <source>
        <strain evidence="17">A06</strain>
    </source>
</reference>
<evidence type="ECO:0000313" key="17">
    <source>
        <dbReference type="EMBL" id="MCW0482574.1"/>
    </source>
</evidence>
<evidence type="ECO:0000256" key="15">
    <source>
        <dbReference type="PIRNR" id="PIRNR004491"/>
    </source>
</evidence>
<comment type="pathway">
    <text evidence="3 15">Cofactor biosynthesis; FMN biosynthesis; FMN from riboflavin (ATP route): step 1/1.</text>
</comment>
<dbReference type="PANTHER" id="PTHR22749">
    <property type="entry name" value="RIBOFLAVIN KINASE/FMN ADENYLYLTRANSFERASE"/>
    <property type="match status" value="1"/>
</dbReference>
<dbReference type="SUPFAM" id="SSF82114">
    <property type="entry name" value="Riboflavin kinase-like"/>
    <property type="match status" value="1"/>
</dbReference>
<dbReference type="EMBL" id="JAPAAF010000007">
    <property type="protein sequence ID" value="MCW0482574.1"/>
    <property type="molecule type" value="Genomic_DNA"/>
</dbReference>
<dbReference type="InterPro" id="IPR004821">
    <property type="entry name" value="Cyt_trans-like"/>
</dbReference>
<dbReference type="PANTHER" id="PTHR22749:SF6">
    <property type="entry name" value="RIBOFLAVIN KINASE"/>
    <property type="match status" value="1"/>
</dbReference>
<evidence type="ECO:0000256" key="12">
    <source>
        <dbReference type="ARBA" id="ARBA00023268"/>
    </source>
</evidence>
<keyword evidence="7 15" id="KW-0548">Nucleotidyltransferase</keyword>
<comment type="similarity">
    <text evidence="15">Belongs to the ribF family.</text>
</comment>
<feature type="domain" description="Riboflavin kinase" evidence="16">
    <location>
        <begin position="182"/>
        <end position="309"/>
    </location>
</feature>
<dbReference type="InterPro" id="IPR015864">
    <property type="entry name" value="FAD_synthase"/>
</dbReference>
<dbReference type="PIRSF" id="PIRSF004491">
    <property type="entry name" value="FAD_Synth"/>
    <property type="match status" value="1"/>
</dbReference>
<evidence type="ECO:0000256" key="9">
    <source>
        <dbReference type="ARBA" id="ARBA00022777"/>
    </source>
</evidence>
<dbReference type="NCBIfam" id="TIGR00125">
    <property type="entry name" value="cyt_tran_rel"/>
    <property type="match status" value="1"/>
</dbReference>
<keyword evidence="12" id="KW-0511">Multifunctional enzyme</keyword>
<dbReference type="SUPFAM" id="SSF52374">
    <property type="entry name" value="Nucleotidylyl transferase"/>
    <property type="match status" value="1"/>
</dbReference>
<keyword evidence="9 15" id="KW-0418">Kinase</keyword>
<name>A0AA41Y611_9BACT</name>
<evidence type="ECO:0000256" key="2">
    <source>
        <dbReference type="ARBA" id="ARBA00004726"/>
    </source>
</evidence>
<evidence type="ECO:0000256" key="11">
    <source>
        <dbReference type="ARBA" id="ARBA00022840"/>
    </source>
</evidence>
<dbReference type="Pfam" id="PF06574">
    <property type="entry name" value="FAD_syn"/>
    <property type="match status" value="1"/>
</dbReference>
<evidence type="ECO:0000256" key="13">
    <source>
        <dbReference type="ARBA" id="ARBA00047880"/>
    </source>
</evidence>
<dbReference type="InterPro" id="IPR023465">
    <property type="entry name" value="Riboflavin_kinase_dom_sf"/>
</dbReference>
<evidence type="ECO:0000256" key="10">
    <source>
        <dbReference type="ARBA" id="ARBA00022827"/>
    </source>
</evidence>
<evidence type="ECO:0000259" key="16">
    <source>
        <dbReference type="SMART" id="SM00904"/>
    </source>
</evidence>
<gene>
    <name evidence="17" type="ORF">N2K84_07540</name>
</gene>
<evidence type="ECO:0000256" key="1">
    <source>
        <dbReference type="ARBA" id="ARBA00002121"/>
    </source>
</evidence>
<dbReference type="NCBIfam" id="NF004162">
    <property type="entry name" value="PRK05627.1-5"/>
    <property type="match status" value="1"/>
</dbReference>
<dbReference type="GO" id="GO:0009231">
    <property type="term" value="P:riboflavin biosynthetic process"/>
    <property type="evidence" value="ECO:0007669"/>
    <property type="project" value="InterPro"/>
</dbReference>
<dbReference type="FunFam" id="3.40.50.620:FF:000021">
    <property type="entry name" value="Riboflavin biosynthesis protein"/>
    <property type="match status" value="1"/>
</dbReference>
<keyword evidence="4 15" id="KW-0285">Flavoprotein</keyword>
<evidence type="ECO:0000256" key="3">
    <source>
        <dbReference type="ARBA" id="ARBA00005201"/>
    </source>
</evidence>
<comment type="caution">
    <text evidence="17">The sequence shown here is derived from an EMBL/GenBank/DDBJ whole genome shotgun (WGS) entry which is preliminary data.</text>
</comment>
<evidence type="ECO:0000256" key="5">
    <source>
        <dbReference type="ARBA" id="ARBA00022643"/>
    </source>
</evidence>
<dbReference type="InterPro" id="IPR002606">
    <property type="entry name" value="Riboflavin_kinase_bac"/>
</dbReference>
<dbReference type="Gene3D" id="3.40.50.620">
    <property type="entry name" value="HUPs"/>
    <property type="match status" value="1"/>
</dbReference>
<proteinExistence type="inferred from homology"/>
<keyword evidence="10 15" id="KW-0274">FAD</keyword>
<dbReference type="EC" id="2.7.7.2" evidence="15"/>
<evidence type="ECO:0000256" key="8">
    <source>
        <dbReference type="ARBA" id="ARBA00022741"/>
    </source>
</evidence>
<dbReference type="AlphaFoldDB" id="A0AA41Y611"/>
<comment type="catalytic activity">
    <reaction evidence="14 15">
        <text>FMN + ATP + H(+) = FAD + diphosphate</text>
        <dbReference type="Rhea" id="RHEA:17237"/>
        <dbReference type="ChEBI" id="CHEBI:15378"/>
        <dbReference type="ChEBI" id="CHEBI:30616"/>
        <dbReference type="ChEBI" id="CHEBI:33019"/>
        <dbReference type="ChEBI" id="CHEBI:57692"/>
        <dbReference type="ChEBI" id="CHEBI:58210"/>
        <dbReference type="EC" id="2.7.7.2"/>
    </reaction>
</comment>
<dbReference type="Gene3D" id="2.40.30.30">
    <property type="entry name" value="Riboflavin kinase-like"/>
    <property type="match status" value="1"/>
</dbReference>
<accession>A0AA41Y611</accession>
<dbReference type="SMART" id="SM00904">
    <property type="entry name" value="Flavokinase"/>
    <property type="match status" value="1"/>
</dbReference>
<keyword evidence="5 15" id="KW-0288">FMN</keyword>